<sequence>MDVKYPNARAHLFDAIRALSTSPDSIQARLIDASESLLTVTIDDFADDPELVVKFTRILDKIAVDRGDAEATAAETAAYMSDAQASILADLVCDFFYEIV</sequence>
<gene>
    <name evidence="1" type="ORF">EV131_12435</name>
</gene>
<protein>
    <submittedName>
        <fullName evidence="1">Uncharacterized protein</fullName>
    </submittedName>
</protein>
<name>A0AAX2QBD4_9HYPH</name>
<proteinExistence type="predicted"/>
<dbReference type="EMBL" id="SMBI01000024">
    <property type="protein sequence ID" value="TCU13898.1"/>
    <property type="molecule type" value="Genomic_DNA"/>
</dbReference>
<reference evidence="1 2" key="1">
    <citation type="submission" date="2019-03" db="EMBL/GenBank/DDBJ databases">
        <title>Genomic Encyclopedia of Type Strains, Phase IV (KMG-V): Genome sequencing to study the core and pangenomes of soil and plant-associated prokaryotes.</title>
        <authorList>
            <person name="Whitman W."/>
        </authorList>
    </citation>
    <scope>NUCLEOTIDE SEQUENCE [LARGE SCALE GENOMIC DNA]</scope>
    <source>
        <strain evidence="1 2">FB403</strain>
    </source>
</reference>
<dbReference type="AlphaFoldDB" id="A0AAX2QBD4"/>
<evidence type="ECO:0000313" key="1">
    <source>
        <dbReference type="EMBL" id="TCU13898.1"/>
    </source>
</evidence>
<dbReference type="Proteomes" id="UP000295021">
    <property type="component" value="Unassembled WGS sequence"/>
</dbReference>
<organism evidence="1 2">
    <name type="scientific">Rhizobium laguerreae</name>
    <dbReference type="NCBI Taxonomy" id="1076926"/>
    <lineage>
        <taxon>Bacteria</taxon>
        <taxon>Pseudomonadati</taxon>
        <taxon>Pseudomonadota</taxon>
        <taxon>Alphaproteobacteria</taxon>
        <taxon>Hyphomicrobiales</taxon>
        <taxon>Rhizobiaceae</taxon>
        <taxon>Rhizobium/Agrobacterium group</taxon>
        <taxon>Rhizobium</taxon>
    </lineage>
</organism>
<evidence type="ECO:0000313" key="2">
    <source>
        <dbReference type="Proteomes" id="UP000295021"/>
    </source>
</evidence>
<dbReference type="RefSeq" id="WP_132614687.1">
    <property type="nucleotide sequence ID" value="NZ_SMBI01000024.1"/>
</dbReference>
<accession>A0AAX2QBD4</accession>
<comment type="caution">
    <text evidence="1">The sequence shown here is derived from an EMBL/GenBank/DDBJ whole genome shotgun (WGS) entry which is preliminary data.</text>
</comment>